<proteinExistence type="predicted"/>
<reference evidence="1 2" key="1">
    <citation type="submission" date="2023-04" db="EMBL/GenBank/DDBJ databases">
        <title>Colletotrichum tabacum stain YC1 causing leaf anthracnose on Nicotiana tabacum(L.) cv.</title>
        <authorList>
            <person name="Ji Z."/>
            <person name="Wang M."/>
            <person name="Zhang J."/>
            <person name="Wang N."/>
            <person name="Zhou Z."/>
        </authorList>
    </citation>
    <scope>NUCLEOTIDE SEQUENCE [LARGE SCALE GENOMIC DNA]</scope>
    <source>
        <strain evidence="1 2">YC1</strain>
    </source>
</reference>
<gene>
    <name evidence="1" type="ORF">QIS74_06209</name>
</gene>
<dbReference type="AlphaFoldDB" id="A0AAV9TDZ8"/>
<dbReference type="Proteomes" id="UP001327957">
    <property type="component" value="Unassembled WGS sequence"/>
</dbReference>
<sequence>MADREVLPESIEPSFYVLSLRNLNFENWTYKRIRPQELPEPFILNDFEL</sequence>
<accession>A0AAV9TDZ8</accession>
<keyword evidence="2" id="KW-1185">Reference proteome</keyword>
<evidence type="ECO:0000313" key="1">
    <source>
        <dbReference type="EMBL" id="KAK6218329.1"/>
    </source>
</evidence>
<comment type="caution">
    <text evidence="1">The sequence shown here is derived from an EMBL/GenBank/DDBJ whole genome shotgun (WGS) entry which is preliminary data.</text>
</comment>
<organism evidence="1 2">
    <name type="scientific">Colletotrichum tabaci</name>
    <dbReference type="NCBI Taxonomy" id="1209068"/>
    <lineage>
        <taxon>Eukaryota</taxon>
        <taxon>Fungi</taxon>
        <taxon>Dikarya</taxon>
        <taxon>Ascomycota</taxon>
        <taxon>Pezizomycotina</taxon>
        <taxon>Sordariomycetes</taxon>
        <taxon>Hypocreomycetidae</taxon>
        <taxon>Glomerellales</taxon>
        <taxon>Glomerellaceae</taxon>
        <taxon>Colletotrichum</taxon>
        <taxon>Colletotrichum destructivum species complex</taxon>
    </lineage>
</organism>
<dbReference type="EMBL" id="JASAOK010000033">
    <property type="protein sequence ID" value="KAK6218329.1"/>
    <property type="molecule type" value="Genomic_DNA"/>
</dbReference>
<name>A0AAV9TDZ8_9PEZI</name>
<evidence type="ECO:0000313" key="2">
    <source>
        <dbReference type="Proteomes" id="UP001327957"/>
    </source>
</evidence>
<protein>
    <submittedName>
        <fullName evidence="1">Peptidase family M1</fullName>
    </submittedName>
</protein>